<protein>
    <submittedName>
        <fullName evidence="1">DNA-binding protein</fullName>
    </submittedName>
</protein>
<sequence>MKPFQKPAIDIPAQLALLKQRGLSIQDEAKAHCFLEAVSFFRLTPYMRPFQIPEDADHAFKAGTRLRDLTRLYDFDRRLRLLVIDAIERIEVATRATISNHMGPAHGAHWYLQRNLFQGSYRHQELLDSIRGKQDRACQDHKRECRRIDTSKASAERKEQLKNLRAKESYARHYALTYDAPDLMPAWAAMEEITLGDLSHLFKGLARDADRKAIARRLDLPGPLLQSWLHTLTTIRNICAHHARMWNRELGIRPELPKTVTFLWPQHLQEPGQHTRVFTVLCILNLLMRRVSPHTSWDRRLHELLADFPETNLRAMGFPPDWQQDPFWQLSN</sequence>
<organism evidence="1 2">
    <name type="scientific">Pseudomonas citronellolis</name>
    <dbReference type="NCBI Taxonomy" id="53408"/>
    <lineage>
        <taxon>Bacteria</taxon>
        <taxon>Pseudomonadati</taxon>
        <taxon>Pseudomonadota</taxon>
        <taxon>Gammaproteobacteria</taxon>
        <taxon>Pseudomonadales</taxon>
        <taxon>Pseudomonadaceae</taxon>
        <taxon>Pseudomonas</taxon>
    </lineage>
</organism>
<evidence type="ECO:0000313" key="1">
    <source>
        <dbReference type="EMBL" id="ANI17979.1"/>
    </source>
</evidence>
<dbReference type="Pfam" id="PF07751">
    <property type="entry name" value="Abi_2"/>
    <property type="match status" value="1"/>
</dbReference>
<evidence type="ECO:0000313" key="2">
    <source>
        <dbReference type="Proteomes" id="UP000077748"/>
    </source>
</evidence>
<dbReference type="Proteomes" id="UP000077748">
    <property type="component" value="Chromosome"/>
</dbReference>
<dbReference type="EMBL" id="CP015878">
    <property type="protein sequence ID" value="ANI17979.1"/>
    <property type="molecule type" value="Genomic_DNA"/>
</dbReference>
<name>A0A1A9KKH9_9PSED</name>
<reference evidence="1 2" key="1">
    <citation type="submission" date="2016-05" db="EMBL/GenBank/DDBJ databases">
        <title>Genome Sequence of Pseudomonas citronellolis Strain SJTE-3, an Estrogens and Persistent Organic Pollutants degradation strain.</title>
        <authorList>
            <person name="Liang R."/>
        </authorList>
    </citation>
    <scope>NUCLEOTIDE SEQUENCE [LARGE SCALE GENOMIC DNA]</scope>
    <source>
        <strain evidence="1 2">SJTE-3</strain>
    </source>
</reference>
<dbReference type="AlphaFoldDB" id="A0A1A9KKH9"/>
<proteinExistence type="predicted"/>
<dbReference type="GO" id="GO:0003677">
    <property type="term" value="F:DNA binding"/>
    <property type="evidence" value="ECO:0007669"/>
    <property type="project" value="UniProtKB-KW"/>
</dbReference>
<keyword evidence="1" id="KW-0238">DNA-binding</keyword>
<dbReference type="RefSeq" id="WP_064584791.1">
    <property type="nucleotide sequence ID" value="NZ_CP015878.1"/>
</dbReference>
<gene>
    <name evidence="1" type="ORF">A9C11_30060</name>
</gene>
<accession>A0A1A9KKH9</accession>
<dbReference type="InterPro" id="IPR011664">
    <property type="entry name" value="Abi_system_AbiD/AbiF-like"/>
</dbReference>